<evidence type="ECO:0000256" key="1">
    <source>
        <dbReference type="SAM" id="MobiDB-lite"/>
    </source>
</evidence>
<gene>
    <name evidence="2" type="ORF">CALMAC_LOCUS15411</name>
</gene>
<name>A0A653D8Q2_CALMS</name>
<feature type="non-terminal residue" evidence="2">
    <location>
        <position position="68"/>
    </location>
</feature>
<organism evidence="2 3">
    <name type="scientific">Callosobruchus maculatus</name>
    <name type="common">Southern cowpea weevil</name>
    <name type="synonym">Pulse bruchid</name>
    <dbReference type="NCBI Taxonomy" id="64391"/>
    <lineage>
        <taxon>Eukaryota</taxon>
        <taxon>Metazoa</taxon>
        <taxon>Ecdysozoa</taxon>
        <taxon>Arthropoda</taxon>
        <taxon>Hexapoda</taxon>
        <taxon>Insecta</taxon>
        <taxon>Pterygota</taxon>
        <taxon>Neoptera</taxon>
        <taxon>Endopterygota</taxon>
        <taxon>Coleoptera</taxon>
        <taxon>Polyphaga</taxon>
        <taxon>Cucujiformia</taxon>
        <taxon>Chrysomeloidea</taxon>
        <taxon>Chrysomelidae</taxon>
        <taxon>Bruchinae</taxon>
        <taxon>Bruchini</taxon>
        <taxon>Callosobruchus</taxon>
    </lineage>
</organism>
<dbReference type="AlphaFoldDB" id="A0A653D8Q2"/>
<protein>
    <submittedName>
        <fullName evidence="2">Uncharacterized protein</fullName>
    </submittedName>
</protein>
<feature type="region of interest" description="Disordered" evidence="1">
    <location>
        <begin position="1"/>
        <end position="68"/>
    </location>
</feature>
<accession>A0A653D8Q2</accession>
<sequence length="68" mass="8259">MLSFHCTMPNRKKMTREERLAKERQAERLPQQRIKNYLAKYEQKDKQKKNYGKKKDKGNIKSVDLMTE</sequence>
<dbReference type="OrthoDB" id="6375801at2759"/>
<reference evidence="2 3" key="1">
    <citation type="submission" date="2019-01" db="EMBL/GenBank/DDBJ databases">
        <authorList>
            <person name="Sayadi A."/>
        </authorList>
    </citation>
    <scope>NUCLEOTIDE SEQUENCE [LARGE SCALE GENOMIC DNA]</scope>
</reference>
<dbReference type="Proteomes" id="UP000410492">
    <property type="component" value="Unassembled WGS sequence"/>
</dbReference>
<feature type="compositionally biased region" description="Basic and acidic residues" evidence="1">
    <location>
        <begin position="15"/>
        <end position="27"/>
    </location>
</feature>
<proteinExistence type="predicted"/>
<evidence type="ECO:0000313" key="2">
    <source>
        <dbReference type="EMBL" id="VEN56539.1"/>
    </source>
</evidence>
<keyword evidence="3" id="KW-1185">Reference proteome</keyword>
<feature type="compositionally biased region" description="Basic residues" evidence="1">
    <location>
        <begin position="46"/>
        <end position="56"/>
    </location>
</feature>
<evidence type="ECO:0000313" key="3">
    <source>
        <dbReference type="Proteomes" id="UP000410492"/>
    </source>
</evidence>
<dbReference type="EMBL" id="CAACVG010010749">
    <property type="protein sequence ID" value="VEN56539.1"/>
    <property type="molecule type" value="Genomic_DNA"/>
</dbReference>